<evidence type="ECO:0000259" key="1">
    <source>
        <dbReference type="Pfam" id="PF01850"/>
    </source>
</evidence>
<sequence length="139" mass="15691">MGPEQTLVRLLLDTHFLVWLTGKPEVLTDRDRALLSREDVEVFASIISLWEIRMKWQTIRSDGTRKGDVSPDSAAALLEESGWAVATLGTDDILERLRAPAPNRDPHDEMLLVHAQRLGAQLLTRDRLLVAHPLAYRFG</sequence>
<feature type="domain" description="PIN" evidence="1">
    <location>
        <begin position="11"/>
        <end position="127"/>
    </location>
</feature>
<accession>A0A396RYK3</accession>
<dbReference type="PANTHER" id="PTHR36173">
    <property type="entry name" value="RIBONUCLEASE VAPC16-RELATED"/>
    <property type="match status" value="1"/>
</dbReference>
<gene>
    <name evidence="2" type="ORF">D1610_01260</name>
</gene>
<comment type="caution">
    <text evidence="2">The sequence shown here is derived from an EMBL/GenBank/DDBJ whole genome shotgun (WGS) entry which is preliminary data.</text>
</comment>
<dbReference type="Pfam" id="PF01850">
    <property type="entry name" value="PIN"/>
    <property type="match status" value="1"/>
</dbReference>
<dbReference type="PANTHER" id="PTHR36173:SF2">
    <property type="entry name" value="RIBONUCLEASE VAPC16"/>
    <property type="match status" value="1"/>
</dbReference>
<dbReference type="InterPro" id="IPR029060">
    <property type="entry name" value="PIN-like_dom_sf"/>
</dbReference>
<name>A0A396RYK3_9SPHN</name>
<evidence type="ECO:0000313" key="2">
    <source>
        <dbReference type="EMBL" id="RHW18811.1"/>
    </source>
</evidence>
<dbReference type="SUPFAM" id="SSF88723">
    <property type="entry name" value="PIN domain-like"/>
    <property type="match status" value="1"/>
</dbReference>
<organism evidence="2 3">
    <name type="scientific">Sphingomonas gilva</name>
    <dbReference type="NCBI Taxonomy" id="2305907"/>
    <lineage>
        <taxon>Bacteria</taxon>
        <taxon>Pseudomonadati</taxon>
        <taxon>Pseudomonadota</taxon>
        <taxon>Alphaproteobacteria</taxon>
        <taxon>Sphingomonadales</taxon>
        <taxon>Sphingomonadaceae</taxon>
        <taxon>Sphingomonas</taxon>
    </lineage>
</organism>
<dbReference type="OrthoDB" id="9798990at2"/>
<dbReference type="Proteomes" id="UP000266693">
    <property type="component" value="Unassembled WGS sequence"/>
</dbReference>
<proteinExistence type="predicted"/>
<reference evidence="2 3" key="1">
    <citation type="submission" date="2018-08" db="EMBL/GenBank/DDBJ databases">
        <title>The multiple taxonomic identification of Sphingomonas gilva.</title>
        <authorList>
            <person name="Zhu D."/>
            <person name="Zheng S."/>
        </authorList>
    </citation>
    <scope>NUCLEOTIDE SEQUENCE [LARGE SCALE GENOMIC DNA]</scope>
    <source>
        <strain evidence="2 3">ZDH117</strain>
    </source>
</reference>
<protein>
    <submittedName>
        <fullName evidence="2">PIN domain-containing protein</fullName>
    </submittedName>
</protein>
<evidence type="ECO:0000313" key="3">
    <source>
        <dbReference type="Proteomes" id="UP000266693"/>
    </source>
</evidence>
<dbReference type="InterPro" id="IPR052919">
    <property type="entry name" value="TA_system_RNase"/>
</dbReference>
<dbReference type="Gene3D" id="3.40.50.1010">
    <property type="entry name" value="5'-nuclease"/>
    <property type="match status" value="1"/>
</dbReference>
<keyword evidence="3" id="KW-1185">Reference proteome</keyword>
<dbReference type="InterPro" id="IPR002716">
    <property type="entry name" value="PIN_dom"/>
</dbReference>
<dbReference type="EMBL" id="QWLV01000001">
    <property type="protein sequence ID" value="RHW18811.1"/>
    <property type="molecule type" value="Genomic_DNA"/>
</dbReference>
<dbReference type="AlphaFoldDB" id="A0A396RYK3"/>